<dbReference type="PANTHER" id="PTHR35369:SF2">
    <property type="entry name" value="BLR3025 PROTEIN"/>
    <property type="match status" value="1"/>
</dbReference>
<name>A0A512JIX2_9HYPH</name>
<evidence type="ECO:0000256" key="4">
    <source>
        <dbReference type="ARBA" id="ARBA00012417"/>
    </source>
</evidence>
<comment type="function">
    <text evidence="6">Poorly processive, error-prone DNA polymerase involved in untargeted mutagenesis. Copies undamaged DNA at stalled replication forks, which arise in vivo from mismatched or misaligned primer ends. These misaligned primers can be extended by PolIV. Exhibits no 3'-5' exonuclease (proofreading) activity. May be involved in translesional synthesis, in conjunction with the beta clamp from PolIII.</text>
</comment>
<dbReference type="GO" id="GO:0003684">
    <property type="term" value="F:damaged DNA binding"/>
    <property type="evidence" value="ECO:0007669"/>
    <property type="project" value="InterPro"/>
</dbReference>
<comment type="subunit">
    <text evidence="3">Monomer.</text>
</comment>
<dbReference type="GO" id="GO:0006281">
    <property type="term" value="P:DNA repair"/>
    <property type="evidence" value="ECO:0007669"/>
    <property type="project" value="InterPro"/>
</dbReference>
<feature type="domain" description="UmuC" evidence="8">
    <location>
        <begin position="37"/>
        <end position="159"/>
    </location>
</feature>
<evidence type="ECO:0000256" key="3">
    <source>
        <dbReference type="ARBA" id="ARBA00011245"/>
    </source>
</evidence>
<dbReference type="InterPro" id="IPR001126">
    <property type="entry name" value="UmuC"/>
</dbReference>
<evidence type="ECO:0000256" key="6">
    <source>
        <dbReference type="ARBA" id="ARBA00025589"/>
    </source>
</evidence>
<gene>
    <name evidence="10" type="ORF">MGN01_17520</name>
</gene>
<dbReference type="Pfam" id="PF00817">
    <property type="entry name" value="IMS"/>
    <property type="match status" value="1"/>
</dbReference>
<evidence type="ECO:0000256" key="1">
    <source>
        <dbReference type="ARBA" id="ARBA00001946"/>
    </source>
</evidence>
<dbReference type="RefSeq" id="WP_238257774.1">
    <property type="nucleotide sequence ID" value="NZ_BJZV01000007.1"/>
</dbReference>
<organism evidence="10 11">
    <name type="scientific">Methylobacterium gnaphalii</name>
    <dbReference type="NCBI Taxonomy" id="1010610"/>
    <lineage>
        <taxon>Bacteria</taxon>
        <taxon>Pseudomonadati</taxon>
        <taxon>Pseudomonadota</taxon>
        <taxon>Alphaproteobacteria</taxon>
        <taxon>Hyphomicrobiales</taxon>
        <taxon>Methylobacteriaceae</taxon>
        <taxon>Methylobacterium</taxon>
    </lineage>
</organism>
<keyword evidence="5" id="KW-0227">DNA damage</keyword>
<dbReference type="Proteomes" id="UP000321750">
    <property type="component" value="Unassembled WGS sequence"/>
</dbReference>
<evidence type="ECO:0000259" key="9">
    <source>
        <dbReference type="Pfam" id="PF11799"/>
    </source>
</evidence>
<comment type="caution">
    <text evidence="10">The sequence shown here is derived from an EMBL/GenBank/DDBJ whole genome shotgun (WGS) entry which is preliminary data.</text>
</comment>
<evidence type="ECO:0000256" key="2">
    <source>
        <dbReference type="ARBA" id="ARBA00010945"/>
    </source>
</evidence>
<comment type="similarity">
    <text evidence="2">Belongs to the DNA polymerase type-Y family.</text>
</comment>
<comment type="cofactor">
    <cofactor evidence="1">
        <name>Mg(2+)</name>
        <dbReference type="ChEBI" id="CHEBI:18420"/>
    </cofactor>
</comment>
<dbReference type="PANTHER" id="PTHR35369">
    <property type="entry name" value="BLR3025 PROTEIN-RELATED"/>
    <property type="match status" value="1"/>
</dbReference>
<dbReference type="Gene3D" id="3.30.70.270">
    <property type="match status" value="1"/>
</dbReference>
<dbReference type="InterPro" id="IPR050356">
    <property type="entry name" value="SulA_CellDiv_inhibitor"/>
</dbReference>
<dbReference type="Gene3D" id="3.40.1170.60">
    <property type="match status" value="1"/>
</dbReference>
<keyword evidence="10" id="KW-0808">Transferase</keyword>
<keyword evidence="10" id="KW-0239">DNA-directed DNA polymerase</keyword>
<keyword evidence="11" id="KW-1185">Reference proteome</keyword>
<dbReference type="GO" id="GO:0003887">
    <property type="term" value="F:DNA-directed DNA polymerase activity"/>
    <property type="evidence" value="ECO:0007669"/>
    <property type="project" value="UniProtKB-KW"/>
</dbReference>
<evidence type="ECO:0000313" key="11">
    <source>
        <dbReference type="Proteomes" id="UP000321750"/>
    </source>
</evidence>
<evidence type="ECO:0000256" key="7">
    <source>
        <dbReference type="ARBA" id="ARBA00049244"/>
    </source>
</evidence>
<evidence type="ECO:0000256" key="5">
    <source>
        <dbReference type="ARBA" id="ARBA00022763"/>
    </source>
</evidence>
<sequence length="518" mass="57022">MTAPPSHSRRYLALWFPFLPIDRWRRRTLHSCGGPVKPLVFTQSVKGALRLSAVSREALALGLSQGMTLADARARIPDLAALEHDPAEDAALLGRMAEACERWTPLVALASPDGLILDVTGCTHLFGGEAALRERVVAAFRRGGISTRGALAGTPEAARALARFGPAKVVAPGWEEEAVRPLPVAALWLPETDRAALSLAGLKRIGDLADLPSGPLAARFGAGLPRALGRLLGREDARITPLRPLPACCEEERFTEPVTQVHVIETTLRHLVQRAADTLEKAGRGGRAFEASFFRSDGDVRRIAVETSRPSRDASAILLLFHERLDTLADPLDPGYGFDLIRLAVLVAEPLAPVQVRLDGEILTDAEVSDLIDRLVARFGSARVLRFTPVDTHHPVRAARLLPASAPPASVIAWPLAEPGDPPLRPLQLFEPAQPIETLAEVPDGPPIRFRWRHVLHRVVWAEGPERISAEWWRRREVPTRDYFRVEDEEGRRFWLFRAGLYGSETDAPRWYLHGLFA</sequence>
<evidence type="ECO:0000259" key="8">
    <source>
        <dbReference type="Pfam" id="PF00817"/>
    </source>
</evidence>
<dbReference type="CDD" id="cd03468">
    <property type="entry name" value="PolY_like"/>
    <property type="match status" value="1"/>
</dbReference>
<dbReference type="EC" id="2.7.7.7" evidence="4"/>
<protein>
    <recommendedName>
        <fullName evidence="4">DNA-directed DNA polymerase</fullName>
        <ecNumber evidence="4">2.7.7.7</ecNumber>
    </recommendedName>
</protein>
<dbReference type="SUPFAM" id="SSF56672">
    <property type="entry name" value="DNA/RNA polymerases"/>
    <property type="match status" value="1"/>
</dbReference>
<comment type="catalytic activity">
    <reaction evidence="7">
        <text>DNA(n) + a 2'-deoxyribonucleoside 5'-triphosphate = DNA(n+1) + diphosphate</text>
        <dbReference type="Rhea" id="RHEA:22508"/>
        <dbReference type="Rhea" id="RHEA-COMP:17339"/>
        <dbReference type="Rhea" id="RHEA-COMP:17340"/>
        <dbReference type="ChEBI" id="CHEBI:33019"/>
        <dbReference type="ChEBI" id="CHEBI:61560"/>
        <dbReference type="ChEBI" id="CHEBI:173112"/>
        <dbReference type="EC" id="2.7.7.7"/>
    </reaction>
</comment>
<dbReference type="InterPro" id="IPR043128">
    <property type="entry name" value="Rev_trsase/Diguanyl_cyclase"/>
</dbReference>
<evidence type="ECO:0000313" key="10">
    <source>
        <dbReference type="EMBL" id="GEP09907.1"/>
    </source>
</evidence>
<feature type="domain" description="DNA polymerase Y-family little finger" evidence="9">
    <location>
        <begin position="249"/>
        <end position="344"/>
    </location>
</feature>
<dbReference type="InterPro" id="IPR017961">
    <property type="entry name" value="DNA_pol_Y-fam_little_finger"/>
</dbReference>
<dbReference type="InterPro" id="IPR043502">
    <property type="entry name" value="DNA/RNA_pol_sf"/>
</dbReference>
<reference evidence="10 11" key="1">
    <citation type="submission" date="2019-07" db="EMBL/GenBank/DDBJ databases">
        <title>Whole genome shotgun sequence of Methylobacterium gnaphalii NBRC 107716.</title>
        <authorList>
            <person name="Hosoyama A."/>
            <person name="Uohara A."/>
            <person name="Ohji S."/>
            <person name="Ichikawa N."/>
        </authorList>
    </citation>
    <scope>NUCLEOTIDE SEQUENCE [LARGE SCALE GENOMIC DNA]</scope>
    <source>
        <strain evidence="10 11">NBRC 107716</strain>
    </source>
</reference>
<dbReference type="EMBL" id="BJZV01000007">
    <property type="protein sequence ID" value="GEP09907.1"/>
    <property type="molecule type" value="Genomic_DNA"/>
</dbReference>
<dbReference type="AlphaFoldDB" id="A0A512JIX2"/>
<accession>A0A512JIX2</accession>
<keyword evidence="10" id="KW-0548">Nucleotidyltransferase</keyword>
<proteinExistence type="inferred from homology"/>
<dbReference type="Pfam" id="PF11799">
    <property type="entry name" value="IMS_C"/>
    <property type="match status" value="1"/>
</dbReference>